<evidence type="ECO:0000313" key="10">
    <source>
        <dbReference type="EMBL" id="CAG5077721.1"/>
    </source>
</evidence>
<evidence type="ECO:0000256" key="3">
    <source>
        <dbReference type="ARBA" id="ARBA00022475"/>
    </source>
</evidence>
<protein>
    <submittedName>
        <fullName evidence="10">Small-conductance mechanosensitive channel</fullName>
    </submittedName>
</protein>
<dbReference type="SUPFAM" id="SSF82861">
    <property type="entry name" value="Mechanosensitive channel protein MscS (YggB), transmembrane region"/>
    <property type="match status" value="1"/>
</dbReference>
<dbReference type="InterPro" id="IPR011066">
    <property type="entry name" value="MscS_channel_C_sf"/>
</dbReference>
<feature type="domain" description="Mechanosensitive ion channel MscS" evidence="8">
    <location>
        <begin position="106"/>
        <end position="171"/>
    </location>
</feature>
<feature type="transmembrane region" description="Helical" evidence="7">
    <location>
        <begin position="89"/>
        <end position="119"/>
    </location>
</feature>
<evidence type="ECO:0000256" key="7">
    <source>
        <dbReference type="SAM" id="Phobius"/>
    </source>
</evidence>
<feature type="domain" description="Mechanosensitive ion channel MscS C-terminal" evidence="9">
    <location>
        <begin position="178"/>
        <end position="262"/>
    </location>
</feature>
<keyword evidence="3" id="KW-1003">Cell membrane</keyword>
<dbReference type="AlphaFoldDB" id="A0A916JJR5"/>
<organism evidence="10 11">
    <name type="scientific">Parvicella tangerina</name>
    <dbReference type="NCBI Taxonomy" id="2829795"/>
    <lineage>
        <taxon>Bacteria</taxon>
        <taxon>Pseudomonadati</taxon>
        <taxon>Bacteroidota</taxon>
        <taxon>Flavobacteriia</taxon>
        <taxon>Flavobacteriales</taxon>
        <taxon>Parvicellaceae</taxon>
        <taxon>Parvicella</taxon>
    </lineage>
</organism>
<dbReference type="InterPro" id="IPR023408">
    <property type="entry name" value="MscS_beta-dom_sf"/>
</dbReference>
<dbReference type="Pfam" id="PF00924">
    <property type="entry name" value="MS_channel_2nd"/>
    <property type="match status" value="1"/>
</dbReference>
<evidence type="ECO:0000256" key="1">
    <source>
        <dbReference type="ARBA" id="ARBA00004651"/>
    </source>
</evidence>
<dbReference type="RefSeq" id="WP_258540698.1">
    <property type="nucleotide sequence ID" value="NZ_OU015584.1"/>
</dbReference>
<proteinExistence type="inferred from homology"/>
<name>A0A916JJR5_9FLAO</name>
<feature type="transmembrane region" description="Helical" evidence="7">
    <location>
        <begin position="57"/>
        <end position="83"/>
    </location>
</feature>
<dbReference type="PANTHER" id="PTHR30221">
    <property type="entry name" value="SMALL-CONDUCTANCE MECHANOSENSITIVE CHANNEL"/>
    <property type="match status" value="1"/>
</dbReference>
<dbReference type="EMBL" id="OU015584">
    <property type="protein sequence ID" value="CAG5077721.1"/>
    <property type="molecule type" value="Genomic_DNA"/>
</dbReference>
<keyword evidence="4 7" id="KW-0812">Transmembrane</keyword>
<dbReference type="InterPro" id="IPR049278">
    <property type="entry name" value="MS_channel_C"/>
</dbReference>
<keyword evidence="6 7" id="KW-0472">Membrane</keyword>
<dbReference type="InterPro" id="IPR006685">
    <property type="entry name" value="MscS_channel_2nd"/>
</dbReference>
<keyword evidence="11" id="KW-1185">Reference proteome</keyword>
<dbReference type="Gene3D" id="3.30.70.100">
    <property type="match status" value="1"/>
</dbReference>
<dbReference type="Gene3D" id="1.10.287.1260">
    <property type="match status" value="1"/>
</dbReference>
<accession>A0A916JJR5</accession>
<dbReference type="KEGG" id="ptan:CRYO30217_00466"/>
<dbReference type="GO" id="GO:0005886">
    <property type="term" value="C:plasma membrane"/>
    <property type="evidence" value="ECO:0007669"/>
    <property type="project" value="UniProtKB-SubCell"/>
</dbReference>
<evidence type="ECO:0000256" key="6">
    <source>
        <dbReference type="ARBA" id="ARBA00023136"/>
    </source>
</evidence>
<dbReference type="InterPro" id="IPR045275">
    <property type="entry name" value="MscS_archaea/bacteria_type"/>
</dbReference>
<dbReference type="InterPro" id="IPR006686">
    <property type="entry name" value="MscS_channel_CS"/>
</dbReference>
<dbReference type="PANTHER" id="PTHR30221:SF1">
    <property type="entry name" value="SMALL-CONDUCTANCE MECHANOSENSITIVE CHANNEL"/>
    <property type="match status" value="1"/>
</dbReference>
<evidence type="ECO:0000256" key="5">
    <source>
        <dbReference type="ARBA" id="ARBA00022989"/>
    </source>
</evidence>
<dbReference type="SUPFAM" id="SSF82689">
    <property type="entry name" value="Mechanosensitive channel protein MscS (YggB), C-terminal domain"/>
    <property type="match status" value="1"/>
</dbReference>
<evidence type="ECO:0000259" key="8">
    <source>
        <dbReference type="Pfam" id="PF00924"/>
    </source>
</evidence>
<reference evidence="10" key="1">
    <citation type="submission" date="2021-04" db="EMBL/GenBank/DDBJ databases">
        <authorList>
            <person name="Rodrigo-Torres L."/>
            <person name="Arahal R. D."/>
            <person name="Lucena T."/>
        </authorList>
    </citation>
    <scope>NUCLEOTIDE SEQUENCE</scope>
    <source>
        <strain evidence="10">AS29M-1</strain>
    </source>
</reference>
<evidence type="ECO:0000313" key="11">
    <source>
        <dbReference type="Proteomes" id="UP000683507"/>
    </source>
</evidence>
<evidence type="ECO:0000259" key="9">
    <source>
        <dbReference type="Pfam" id="PF21082"/>
    </source>
</evidence>
<feature type="transmembrane region" description="Helical" evidence="7">
    <location>
        <begin position="16"/>
        <end position="37"/>
    </location>
</feature>
<dbReference type="SUPFAM" id="SSF50182">
    <property type="entry name" value="Sm-like ribonucleoproteins"/>
    <property type="match status" value="1"/>
</dbReference>
<evidence type="ECO:0000256" key="4">
    <source>
        <dbReference type="ARBA" id="ARBA00022692"/>
    </source>
</evidence>
<gene>
    <name evidence="10" type="primary">mscS_1</name>
    <name evidence="10" type="ORF">CRYO30217_00466</name>
</gene>
<comment type="similarity">
    <text evidence="2">Belongs to the MscS (TC 1.A.23) family.</text>
</comment>
<dbReference type="Gene3D" id="2.30.30.60">
    <property type="match status" value="1"/>
</dbReference>
<sequence length="274" mass="30027">MSFMDEYVKPFIKDDLVPFVIDAAIAAAIIFIGFALVKKLHKIMRKALEKRGVEASLVPFLTNIVSISLKVLLVITAIGIMGIPTTSLAAILAAAGLAIGMALSGTLQNFAGGVMILIFKPFKVGDYIEAQGHGGTVKEIGLFITTMTALDNRTIMLPNGPLSSGSMVNFSTEENRRVDWTFGIGYGDEPAKARQVLLKLISEDERILRGEGFDPFIEVGELGDSSVNLKCRVWVKNPDYWPVYFQMQEKVYNAFNAEGLNIPFPQMDVHVHNA</sequence>
<dbReference type="Pfam" id="PF21082">
    <property type="entry name" value="MS_channel_3rd"/>
    <property type="match status" value="1"/>
</dbReference>
<dbReference type="InterPro" id="IPR011014">
    <property type="entry name" value="MscS_channel_TM-2"/>
</dbReference>
<dbReference type="PROSITE" id="PS01246">
    <property type="entry name" value="UPF0003"/>
    <property type="match status" value="1"/>
</dbReference>
<dbReference type="GO" id="GO:0008381">
    <property type="term" value="F:mechanosensitive monoatomic ion channel activity"/>
    <property type="evidence" value="ECO:0007669"/>
    <property type="project" value="InterPro"/>
</dbReference>
<dbReference type="Proteomes" id="UP000683507">
    <property type="component" value="Chromosome"/>
</dbReference>
<keyword evidence="5 7" id="KW-1133">Transmembrane helix</keyword>
<comment type="subcellular location">
    <subcellularLocation>
        <location evidence="1">Cell membrane</location>
        <topology evidence="1">Multi-pass membrane protein</topology>
    </subcellularLocation>
</comment>
<dbReference type="InterPro" id="IPR010920">
    <property type="entry name" value="LSM_dom_sf"/>
</dbReference>
<evidence type="ECO:0000256" key="2">
    <source>
        <dbReference type="ARBA" id="ARBA00008017"/>
    </source>
</evidence>